<reference evidence="1 2" key="1">
    <citation type="submission" date="2016-03" db="EMBL/GenBank/DDBJ databases">
        <authorList>
            <person name="Sant'Anna F.H."/>
            <person name="Ambrosini A."/>
            <person name="Souza R."/>
            <person name="Bach E."/>
            <person name="Fernandes G."/>
            <person name="Balsanelli E."/>
            <person name="Baura V.A."/>
            <person name="Souza E.M."/>
            <person name="Passaglia L."/>
        </authorList>
    </citation>
    <scope>NUCLEOTIDE SEQUENCE [LARGE SCALE GENOMIC DNA]</scope>
    <source>
        <strain evidence="1 2">P26E</strain>
    </source>
</reference>
<proteinExistence type="predicted"/>
<name>A0ABX3EIS3_9BACL</name>
<dbReference type="Proteomes" id="UP000186058">
    <property type="component" value="Unassembled WGS sequence"/>
</dbReference>
<accession>A0ABX3EIS3</accession>
<keyword evidence="2" id="KW-1185">Reference proteome</keyword>
<sequence length="334" mass="39858">MSIQLPLGDSPINGYQHHAFPLLISSLHPDFFQWFNCNYIQIYCNKDIGSGLSFNFYDFPSLKSKSPFLGEMYIPKSLIERYVNPIKFLIDSLENNHYIVTFVDEFYIPERVAYQKYHYIHDILIYGYDNTRKIFNVAGYNNKRVLGTSEVEFLNFEKAFYSTLATGDLAKWADGMHLLQLKPENSYNFDLEIFIEFIEDYLSSSDTSYRLRMYENNNNKFIYGMDTYNSIIKYLMHIEDEIDIRFFHIFYEHKKCMFSRIRFLIDELGIHFNPLILEEYFDIERNALISRNLSLKYEIIRQEQVISKIIQIIREIKCKEDHALNLLVNDLKNT</sequence>
<organism evidence="1 2">
    <name type="scientific">Paenibacillus helianthi</name>
    <dbReference type="NCBI Taxonomy" id="1349432"/>
    <lineage>
        <taxon>Bacteria</taxon>
        <taxon>Bacillati</taxon>
        <taxon>Bacillota</taxon>
        <taxon>Bacilli</taxon>
        <taxon>Bacillales</taxon>
        <taxon>Paenibacillaceae</taxon>
        <taxon>Paenibacillus</taxon>
    </lineage>
</organism>
<evidence type="ECO:0000313" key="2">
    <source>
        <dbReference type="Proteomes" id="UP000186058"/>
    </source>
</evidence>
<dbReference type="RefSeq" id="WP_074109313.1">
    <property type="nucleotide sequence ID" value="NZ_LVWI01000092.1"/>
</dbReference>
<protein>
    <recommendedName>
        <fullName evidence="3">Butirosin biosynthesis protein H N-terminal domain-containing protein</fullName>
    </recommendedName>
</protein>
<evidence type="ECO:0008006" key="3">
    <source>
        <dbReference type="Google" id="ProtNLM"/>
    </source>
</evidence>
<gene>
    <name evidence="1" type="ORF">A3844_28585</name>
</gene>
<dbReference type="EMBL" id="LVWI01000092">
    <property type="protein sequence ID" value="OKP79487.1"/>
    <property type="molecule type" value="Genomic_DNA"/>
</dbReference>
<evidence type="ECO:0000313" key="1">
    <source>
        <dbReference type="EMBL" id="OKP79487.1"/>
    </source>
</evidence>
<comment type="caution">
    <text evidence="1">The sequence shown here is derived from an EMBL/GenBank/DDBJ whole genome shotgun (WGS) entry which is preliminary data.</text>
</comment>